<dbReference type="EMBL" id="VSRR010041254">
    <property type="protein sequence ID" value="MPC75490.1"/>
    <property type="molecule type" value="Genomic_DNA"/>
</dbReference>
<gene>
    <name evidence="1" type="ORF">E2C01_069880</name>
</gene>
<comment type="caution">
    <text evidence="1">The sequence shown here is derived from an EMBL/GenBank/DDBJ whole genome shotgun (WGS) entry which is preliminary data.</text>
</comment>
<dbReference type="AlphaFoldDB" id="A0A5B7HSQ7"/>
<keyword evidence="2" id="KW-1185">Reference proteome</keyword>
<sequence length="168" mass="18932">MVKSPSRRYFSTCGTLGTLEALLPSHTLHGTLDTLAGLLRPYKHHMSGCNTFISHLNHHENLVMLSLYTLNSTHSEEFPGRVVEARHSSFRERRQCQVTSTKCRVHRVVLPAWGQSGEHCRFSDFRPARHCYAGGGQTFLRRRAMRVARSLTLLTLQSLASIASSTLK</sequence>
<evidence type="ECO:0000313" key="2">
    <source>
        <dbReference type="Proteomes" id="UP000324222"/>
    </source>
</evidence>
<proteinExistence type="predicted"/>
<protein>
    <submittedName>
        <fullName evidence="1">Uncharacterized protein</fullName>
    </submittedName>
</protein>
<name>A0A5B7HSQ7_PORTR</name>
<reference evidence="1 2" key="1">
    <citation type="submission" date="2019-05" db="EMBL/GenBank/DDBJ databases">
        <title>Another draft genome of Portunus trituberculatus and its Hox gene families provides insights of decapod evolution.</title>
        <authorList>
            <person name="Jeong J.-H."/>
            <person name="Song I."/>
            <person name="Kim S."/>
            <person name="Choi T."/>
            <person name="Kim D."/>
            <person name="Ryu S."/>
            <person name="Kim W."/>
        </authorList>
    </citation>
    <scope>NUCLEOTIDE SEQUENCE [LARGE SCALE GENOMIC DNA]</scope>
    <source>
        <tissue evidence="1">Muscle</tissue>
    </source>
</reference>
<organism evidence="1 2">
    <name type="scientific">Portunus trituberculatus</name>
    <name type="common">Swimming crab</name>
    <name type="synonym">Neptunus trituberculatus</name>
    <dbReference type="NCBI Taxonomy" id="210409"/>
    <lineage>
        <taxon>Eukaryota</taxon>
        <taxon>Metazoa</taxon>
        <taxon>Ecdysozoa</taxon>
        <taxon>Arthropoda</taxon>
        <taxon>Crustacea</taxon>
        <taxon>Multicrustacea</taxon>
        <taxon>Malacostraca</taxon>
        <taxon>Eumalacostraca</taxon>
        <taxon>Eucarida</taxon>
        <taxon>Decapoda</taxon>
        <taxon>Pleocyemata</taxon>
        <taxon>Brachyura</taxon>
        <taxon>Eubrachyura</taxon>
        <taxon>Portunoidea</taxon>
        <taxon>Portunidae</taxon>
        <taxon>Portuninae</taxon>
        <taxon>Portunus</taxon>
    </lineage>
</organism>
<dbReference type="Proteomes" id="UP000324222">
    <property type="component" value="Unassembled WGS sequence"/>
</dbReference>
<accession>A0A5B7HSQ7</accession>
<evidence type="ECO:0000313" key="1">
    <source>
        <dbReference type="EMBL" id="MPC75490.1"/>
    </source>
</evidence>